<name>A0A1F6NGC5_9BACT</name>
<feature type="transmembrane region" description="Helical" evidence="1">
    <location>
        <begin position="63"/>
        <end position="85"/>
    </location>
</feature>
<comment type="caution">
    <text evidence="2">The sequence shown here is derived from an EMBL/GenBank/DDBJ whole genome shotgun (WGS) entry which is preliminary data.</text>
</comment>
<keyword evidence="1" id="KW-1133">Transmembrane helix</keyword>
<sequence>MKIIFKNILNYSLIVVGLFLKIDQVFAQKLKNADDNLSKVAGAAGISADVSLSQTVGNMIKGGLSAVGLIFFILIFYGGFSWMIARGNEQKVEKAKNTVIAASIGLVIVLASYAITILIGGIIKK</sequence>
<dbReference type="EMBL" id="MFQS01000026">
    <property type="protein sequence ID" value="OGH82901.1"/>
    <property type="molecule type" value="Genomic_DNA"/>
</dbReference>
<dbReference type="Pfam" id="PF18895">
    <property type="entry name" value="T4SS_pilin"/>
    <property type="match status" value="1"/>
</dbReference>
<dbReference type="Proteomes" id="UP000176300">
    <property type="component" value="Unassembled WGS sequence"/>
</dbReference>
<evidence type="ECO:0000256" key="1">
    <source>
        <dbReference type="SAM" id="Phobius"/>
    </source>
</evidence>
<gene>
    <name evidence="2" type="ORF">A2373_04215</name>
</gene>
<organism evidence="2 3">
    <name type="scientific">Candidatus Magasanikbacteria bacterium RIFOXYB1_FULL_40_15</name>
    <dbReference type="NCBI Taxonomy" id="1798697"/>
    <lineage>
        <taxon>Bacteria</taxon>
        <taxon>Candidatus Magasanikiibacteriota</taxon>
    </lineage>
</organism>
<dbReference type="InterPro" id="IPR043993">
    <property type="entry name" value="T4SS_pilin"/>
</dbReference>
<proteinExistence type="predicted"/>
<accession>A0A1F6NGC5</accession>
<protein>
    <submittedName>
        <fullName evidence="2">Uncharacterized protein</fullName>
    </submittedName>
</protein>
<reference evidence="2 3" key="1">
    <citation type="journal article" date="2016" name="Nat. Commun.">
        <title>Thousands of microbial genomes shed light on interconnected biogeochemical processes in an aquifer system.</title>
        <authorList>
            <person name="Anantharaman K."/>
            <person name="Brown C.T."/>
            <person name="Hug L.A."/>
            <person name="Sharon I."/>
            <person name="Castelle C.J."/>
            <person name="Probst A.J."/>
            <person name="Thomas B.C."/>
            <person name="Singh A."/>
            <person name="Wilkins M.J."/>
            <person name="Karaoz U."/>
            <person name="Brodie E.L."/>
            <person name="Williams K.H."/>
            <person name="Hubbard S.S."/>
            <person name="Banfield J.F."/>
        </authorList>
    </citation>
    <scope>NUCLEOTIDE SEQUENCE [LARGE SCALE GENOMIC DNA]</scope>
</reference>
<keyword evidence="1" id="KW-0472">Membrane</keyword>
<feature type="transmembrane region" description="Helical" evidence="1">
    <location>
        <begin position="97"/>
        <end position="123"/>
    </location>
</feature>
<evidence type="ECO:0000313" key="3">
    <source>
        <dbReference type="Proteomes" id="UP000176300"/>
    </source>
</evidence>
<keyword evidence="1" id="KW-0812">Transmembrane</keyword>
<dbReference type="STRING" id="1798697.A2373_04215"/>
<evidence type="ECO:0000313" key="2">
    <source>
        <dbReference type="EMBL" id="OGH82901.1"/>
    </source>
</evidence>
<dbReference type="AlphaFoldDB" id="A0A1F6NGC5"/>